<keyword evidence="2" id="KW-1185">Reference proteome</keyword>
<dbReference type="EnsemblMetazoa" id="GPAI026268-RA">
    <property type="protein sequence ID" value="GPAI026268-PA"/>
    <property type="gene ID" value="GPAI026268"/>
</dbReference>
<dbReference type="AlphaFoldDB" id="A0A1A9ZVF4"/>
<accession>A0A1A9ZVF4</accession>
<name>A0A1A9ZVF4_GLOPL</name>
<evidence type="ECO:0000313" key="2">
    <source>
        <dbReference type="Proteomes" id="UP000092445"/>
    </source>
</evidence>
<protein>
    <submittedName>
        <fullName evidence="1">Uncharacterized protein</fullName>
    </submittedName>
</protein>
<evidence type="ECO:0000313" key="1">
    <source>
        <dbReference type="EnsemblMetazoa" id="GPAI026268-PA"/>
    </source>
</evidence>
<dbReference type="Proteomes" id="UP000092445">
    <property type="component" value="Unassembled WGS sequence"/>
</dbReference>
<organism evidence="1 2">
    <name type="scientific">Glossina pallidipes</name>
    <name type="common">Tsetse fly</name>
    <dbReference type="NCBI Taxonomy" id="7398"/>
    <lineage>
        <taxon>Eukaryota</taxon>
        <taxon>Metazoa</taxon>
        <taxon>Ecdysozoa</taxon>
        <taxon>Arthropoda</taxon>
        <taxon>Hexapoda</taxon>
        <taxon>Insecta</taxon>
        <taxon>Pterygota</taxon>
        <taxon>Neoptera</taxon>
        <taxon>Endopterygota</taxon>
        <taxon>Diptera</taxon>
        <taxon>Brachycera</taxon>
        <taxon>Muscomorpha</taxon>
        <taxon>Hippoboscoidea</taxon>
        <taxon>Glossinidae</taxon>
        <taxon>Glossina</taxon>
    </lineage>
</organism>
<dbReference type="VEuPathDB" id="VectorBase:GPAI026268"/>
<sequence>MLHKVLQKSVSQQMVLAIRGAGNKSKCRRRTINLEICEHNICNRIAMLSLIESVSLPAKLPSFVGGTNFLDYPYGDLSVNCVRESSSDHPFELVLWKLLYKFKICSSFLYIFEDENKSQQPMESHLFKFPSIEH</sequence>
<reference evidence="2" key="1">
    <citation type="submission" date="2014-03" db="EMBL/GenBank/DDBJ databases">
        <authorList>
            <person name="Aksoy S."/>
            <person name="Warren W."/>
            <person name="Wilson R.K."/>
        </authorList>
    </citation>
    <scope>NUCLEOTIDE SEQUENCE [LARGE SCALE GENOMIC DNA]</scope>
    <source>
        <strain evidence="2">IAEA</strain>
    </source>
</reference>
<reference evidence="1" key="2">
    <citation type="submission" date="2020-05" db="UniProtKB">
        <authorList>
            <consortium name="EnsemblMetazoa"/>
        </authorList>
    </citation>
    <scope>IDENTIFICATION</scope>
    <source>
        <strain evidence="1">IAEA</strain>
    </source>
</reference>
<proteinExistence type="predicted"/>